<evidence type="ECO:0000256" key="1">
    <source>
        <dbReference type="SAM" id="Phobius"/>
    </source>
</evidence>
<comment type="caution">
    <text evidence="2">The sequence shown here is derived from an EMBL/GenBank/DDBJ whole genome shotgun (WGS) entry which is preliminary data.</text>
</comment>
<feature type="transmembrane region" description="Helical" evidence="1">
    <location>
        <begin position="82"/>
        <end position="102"/>
    </location>
</feature>
<dbReference type="OrthoDB" id="382607at2157"/>
<gene>
    <name evidence="2" type="ORF">C448_11281</name>
</gene>
<proteinExistence type="predicted"/>
<accession>M0MD38</accession>
<sequence>MATAEPAFDLRRLAAQIVLVGLVVTVALSDFGNPVFAVVGFLSGLLLVLAAVDTIREHPLYPVAFGVVIVLAGIAGTVINGFGFVVALLVLGGLVYLGDWGYRQYERV</sequence>
<keyword evidence="3" id="KW-1185">Reference proteome</keyword>
<feature type="transmembrane region" description="Helical" evidence="1">
    <location>
        <begin position="12"/>
        <end position="29"/>
    </location>
</feature>
<keyword evidence="1" id="KW-1133">Transmembrane helix</keyword>
<dbReference type="Pfam" id="PF26260">
    <property type="entry name" value="DUF8064"/>
    <property type="match status" value="1"/>
</dbReference>
<dbReference type="InterPro" id="IPR058377">
    <property type="entry name" value="DUF8064"/>
</dbReference>
<organism evidence="2 3">
    <name type="scientific">Halococcus morrhuae DSM 1307</name>
    <dbReference type="NCBI Taxonomy" id="931277"/>
    <lineage>
        <taxon>Archaea</taxon>
        <taxon>Methanobacteriati</taxon>
        <taxon>Methanobacteriota</taxon>
        <taxon>Stenosarchaea group</taxon>
        <taxon>Halobacteria</taxon>
        <taxon>Halobacteriales</taxon>
        <taxon>Halococcaceae</taxon>
        <taxon>Halococcus</taxon>
    </lineage>
</organism>
<keyword evidence="1" id="KW-0812">Transmembrane</keyword>
<name>M0MD38_HALMO</name>
<dbReference type="Proteomes" id="UP000011568">
    <property type="component" value="Unassembled WGS sequence"/>
</dbReference>
<dbReference type="AlphaFoldDB" id="M0MD38"/>
<protein>
    <submittedName>
        <fullName evidence="2">Uncharacterized protein</fullName>
    </submittedName>
</protein>
<dbReference type="EMBL" id="AOMC01000134">
    <property type="protein sequence ID" value="EMA42315.1"/>
    <property type="molecule type" value="Genomic_DNA"/>
</dbReference>
<dbReference type="STRING" id="931277.C448_11281"/>
<dbReference type="RefSeq" id="WP_004054833.1">
    <property type="nucleotide sequence ID" value="NZ_AOMC01000134.1"/>
</dbReference>
<keyword evidence="1" id="KW-0472">Membrane</keyword>
<evidence type="ECO:0000313" key="2">
    <source>
        <dbReference type="EMBL" id="EMA42315.1"/>
    </source>
</evidence>
<evidence type="ECO:0000313" key="3">
    <source>
        <dbReference type="Proteomes" id="UP000011568"/>
    </source>
</evidence>
<feature type="transmembrane region" description="Helical" evidence="1">
    <location>
        <begin position="35"/>
        <end position="52"/>
    </location>
</feature>
<reference evidence="2 3" key="1">
    <citation type="journal article" date="2014" name="PLoS Genet.">
        <title>Phylogenetically driven sequencing of extremely halophilic archaea reveals strategies for static and dynamic osmo-response.</title>
        <authorList>
            <person name="Becker E.A."/>
            <person name="Seitzer P.M."/>
            <person name="Tritt A."/>
            <person name="Larsen D."/>
            <person name="Krusor M."/>
            <person name="Yao A.I."/>
            <person name="Wu D."/>
            <person name="Madern D."/>
            <person name="Eisen J.A."/>
            <person name="Darling A.E."/>
            <person name="Facciotti M.T."/>
        </authorList>
    </citation>
    <scope>NUCLEOTIDE SEQUENCE [LARGE SCALE GENOMIC DNA]</scope>
    <source>
        <strain evidence="2 3">DSM 1307</strain>
    </source>
</reference>
<dbReference type="PATRIC" id="fig|931277.6.peg.2205"/>